<feature type="binding site" evidence="7">
    <location>
        <position position="134"/>
    </location>
    <ligand>
        <name>[2Fe-2S] cluster</name>
        <dbReference type="ChEBI" id="CHEBI:190135"/>
    </ligand>
</feature>
<protein>
    <submittedName>
        <fullName evidence="8">NAD(P)H-dependent oxidoreductase subunit E</fullName>
    </submittedName>
</protein>
<dbReference type="GO" id="GO:0046872">
    <property type="term" value="F:metal ion binding"/>
    <property type="evidence" value="ECO:0007669"/>
    <property type="project" value="UniProtKB-KW"/>
</dbReference>
<dbReference type="Gene3D" id="3.40.30.10">
    <property type="entry name" value="Glutaredoxin"/>
    <property type="match status" value="1"/>
</dbReference>
<dbReference type="GO" id="GO:0051537">
    <property type="term" value="F:2 iron, 2 sulfur cluster binding"/>
    <property type="evidence" value="ECO:0007669"/>
    <property type="project" value="UniProtKB-KW"/>
</dbReference>
<evidence type="ECO:0000256" key="2">
    <source>
        <dbReference type="ARBA" id="ARBA00022714"/>
    </source>
</evidence>
<accession>A0A975AIV1</accession>
<evidence type="ECO:0000256" key="4">
    <source>
        <dbReference type="ARBA" id="ARBA00023004"/>
    </source>
</evidence>
<dbReference type="GO" id="GO:0016491">
    <property type="term" value="F:oxidoreductase activity"/>
    <property type="evidence" value="ECO:0007669"/>
    <property type="project" value="InterPro"/>
</dbReference>
<comment type="cofactor">
    <cofactor evidence="6">
        <name>[2Fe-2S] cluster</name>
        <dbReference type="ChEBI" id="CHEBI:190135"/>
    </cofactor>
</comment>
<keyword evidence="9" id="KW-1185">Reference proteome</keyword>
<comment type="cofactor">
    <cofactor evidence="7">
        <name>[2Fe-2S] cluster</name>
        <dbReference type="ChEBI" id="CHEBI:190135"/>
    </cofactor>
    <text evidence="7">Binds 1 [2Fe-2S] cluster.</text>
</comment>
<proteinExistence type="inferred from homology"/>
<dbReference type="InterPro" id="IPR042128">
    <property type="entry name" value="NuoE_dom"/>
</dbReference>
<feature type="binding site" evidence="7">
    <location>
        <position position="89"/>
    </location>
    <ligand>
        <name>[2Fe-2S] cluster</name>
        <dbReference type="ChEBI" id="CHEBI:190135"/>
    </ligand>
</feature>
<dbReference type="PANTHER" id="PTHR43342">
    <property type="entry name" value="NADH-QUINONE OXIDOREDUCTASE, E SUBUNIT"/>
    <property type="match status" value="1"/>
</dbReference>
<evidence type="ECO:0000256" key="3">
    <source>
        <dbReference type="ARBA" id="ARBA00022723"/>
    </source>
</evidence>
<dbReference type="InterPro" id="IPR002023">
    <property type="entry name" value="NuoE-like"/>
</dbReference>
<dbReference type="InterPro" id="IPR028431">
    <property type="entry name" value="NADP_DH_HndA-like"/>
</dbReference>
<gene>
    <name evidence="8" type="ORF">J0B03_03020</name>
</gene>
<dbReference type="SUPFAM" id="SSF52833">
    <property type="entry name" value="Thioredoxin-like"/>
    <property type="match status" value="1"/>
</dbReference>
<evidence type="ECO:0000256" key="6">
    <source>
        <dbReference type="ARBA" id="ARBA00034078"/>
    </source>
</evidence>
<dbReference type="AlphaFoldDB" id="A0A975AIV1"/>
<dbReference type="InterPro" id="IPR041921">
    <property type="entry name" value="NuoE_N"/>
</dbReference>
<dbReference type="Pfam" id="PF01257">
    <property type="entry name" value="2Fe-2S_thioredx"/>
    <property type="match status" value="1"/>
</dbReference>
<organism evidence="8 9">
    <name type="scientific">Alkalibacter rhizosphaerae</name>
    <dbReference type="NCBI Taxonomy" id="2815577"/>
    <lineage>
        <taxon>Bacteria</taxon>
        <taxon>Bacillati</taxon>
        <taxon>Bacillota</taxon>
        <taxon>Clostridia</taxon>
        <taxon>Eubacteriales</taxon>
        <taxon>Eubacteriaceae</taxon>
        <taxon>Alkalibacter</taxon>
    </lineage>
</organism>
<evidence type="ECO:0000256" key="7">
    <source>
        <dbReference type="PIRSR" id="PIRSR000216-1"/>
    </source>
</evidence>
<sequence>MERSKLAKVKLPKEKLLELDAYMDSLEDKEGLLIHILHKAQEIFGYLSLEVQLYISKRLGIPAAKVFGIVTFYSFFTQEPRGKHTISMCMGTACFVKGADRILEKICLELGVNPGETSSDGLFTVKDVRCIGACGLAPVAMIDDKVYGHLTEESVKEILDVYRKEEQHENQHAESAV</sequence>
<dbReference type="InterPro" id="IPR036249">
    <property type="entry name" value="Thioredoxin-like_sf"/>
</dbReference>
<dbReference type="FunFam" id="3.40.30.10:FF:000015">
    <property type="entry name" value="NADH-quinone oxidoreductase subunit E"/>
    <property type="match status" value="1"/>
</dbReference>
<dbReference type="CDD" id="cd03064">
    <property type="entry name" value="TRX_Fd_NuoE"/>
    <property type="match status" value="1"/>
</dbReference>
<evidence type="ECO:0000256" key="5">
    <source>
        <dbReference type="ARBA" id="ARBA00023014"/>
    </source>
</evidence>
<dbReference type="RefSeq" id="WP_207300395.1">
    <property type="nucleotide sequence ID" value="NZ_CP071444.1"/>
</dbReference>
<dbReference type="Proteomes" id="UP000663499">
    <property type="component" value="Chromosome"/>
</dbReference>
<feature type="binding site" evidence="7">
    <location>
        <position position="94"/>
    </location>
    <ligand>
        <name>[2Fe-2S] cluster</name>
        <dbReference type="ChEBI" id="CHEBI:190135"/>
    </ligand>
</feature>
<dbReference type="Gene3D" id="1.10.10.1590">
    <property type="entry name" value="NADH-quinone oxidoreductase subunit E"/>
    <property type="match status" value="1"/>
</dbReference>
<evidence type="ECO:0000256" key="1">
    <source>
        <dbReference type="ARBA" id="ARBA00010643"/>
    </source>
</evidence>
<dbReference type="PANTHER" id="PTHR43342:SF2">
    <property type="entry name" value="POTENTIAL NAD-REDUCING HYDROGENASE SUBUNIT"/>
    <property type="match status" value="1"/>
</dbReference>
<keyword evidence="3 7" id="KW-0479">Metal-binding</keyword>
<keyword evidence="5 7" id="KW-0411">Iron-sulfur</keyword>
<keyword evidence="4 7" id="KW-0408">Iron</keyword>
<comment type="similarity">
    <text evidence="1">Belongs to the complex I 24 kDa subunit family.</text>
</comment>
<evidence type="ECO:0000313" key="9">
    <source>
        <dbReference type="Proteomes" id="UP000663499"/>
    </source>
</evidence>
<keyword evidence="2 7" id="KW-0001">2Fe-2S</keyword>
<dbReference type="KEGG" id="alka:J0B03_03020"/>
<dbReference type="EMBL" id="CP071444">
    <property type="protein sequence ID" value="QSX09054.1"/>
    <property type="molecule type" value="Genomic_DNA"/>
</dbReference>
<name>A0A975AIV1_9FIRM</name>
<feature type="binding site" evidence="7">
    <location>
        <position position="130"/>
    </location>
    <ligand>
        <name>[2Fe-2S] cluster</name>
        <dbReference type="ChEBI" id="CHEBI:190135"/>
    </ligand>
</feature>
<reference evidence="8" key="1">
    <citation type="submission" date="2021-03" db="EMBL/GenBank/DDBJ databases">
        <title>Alkalibacter marinus sp. nov., isolated from tidal flat sediment.</title>
        <authorList>
            <person name="Namirimu T."/>
            <person name="Yang J.-A."/>
            <person name="Yang S.-H."/>
            <person name="Kim Y.-J."/>
            <person name="Kwon K.K."/>
        </authorList>
    </citation>
    <scope>NUCLEOTIDE SEQUENCE</scope>
    <source>
        <strain evidence="8">ES005</strain>
    </source>
</reference>
<dbReference type="PIRSF" id="PIRSF000216">
    <property type="entry name" value="NADH_DH_24kDa"/>
    <property type="match status" value="1"/>
</dbReference>
<evidence type="ECO:0000313" key="8">
    <source>
        <dbReference type="EMBL" id="QSX09054.1"/>
    </source>
</evidence>